<organism evidence="2">
    <name type="scientific">bioreactor metagenome</name>
    <dbReference type="NCBI Taxonomy" id="1076179"/>
    <lineage>
        <taxon>unclassified sequences</taxon>
        <taxon>metagenomes</taxon>
        <taxon>ecological metagenomes</taxon>
    </lineage>
</organism>
<feature type="region of interest" description="Disordered" evidence="1">
    <location>
        <begin position="30"/>
        <end position="70"/>
    </location>
</feature>
<reference evidence="2" key="1">
    <citation type="submission" date="2019-08" db="EMBL/GenBank/DDBJ databases">
        <authorList>
            <person name="Kucharzyk K."/>
            <person name="Murdoch R.W."/>
            <person name="Higgins S."/>
            <person name="Loffler F."/>
        </authorList>
    </citation>
    <scope>NUCLEOTIDE SEQUENCE</scope>
</reference>
<evidence type="ECO:0000313" key="2">
    <source>
        <dbReference type="EMBL" id="MPN28731.1"/>
    </source>
</evidence>
<accession>A0A645GP93</accession>
<sequence length="224" mass="23427">MLGVIGAHKRELEQVLGGALGGGPAVDEHGAAVARRDHRSHGRPADTPDPVYQQRGGGEEGPCAPGGDEGVADAVFQQIEPHRKGGVFLLLEGGGGVVTHLHDLIGVGDLQPRRQVAHALFGQRAEDILTPAHQDDLHPILLDRIQRAPDIAYRRVVASHGVHDDLHTLTLHSEPLQTAASEGSVFFAAVPLSKNQAVPDAPERAETAPHFCSACPLPGGPGAG</sequence>
<dbReference type="AlphaFoldDB" id="A0A645GP93"/>
<protein>
    <submittedName>
        <fullName evidence="2">Uncharacterized protein</fullName>
    </submittedName>
</protein>
<comment type="caution">
    <text evidence="2">The sequence shown here is derived from an EMBL/GenBank/DDBJ whole genome shotgun (WGS) entry which is preliminary data.</text>
</comment>
<name>A0A645GP93_9ZZZZ</name>
<dbReference type="EMBL" id="VSSQ01079115">
    <property type="protein sequence ID" value="MPN28731.1"/>
    <property type="molecule type" value="Genomic_DNA"/>
</dbReference>
<gene>
    <name evidence="2" type="ORF">SDC9_176176</name>
</gene>
<proteinExistence type="predicted"/>
<evidence type="ECO:0000256" key="1">
    <source>
        <dbReference type="SAM" id="MobiDB-lite"/>
    </source>
</evidence>